<protein>
    <submittedName>
        <fullName evidence="5">GntR family transcriptional regulator</fullName>
    </submittedName>
</protein>
<dbReference type="SUPFAM" id="SSF46785">
    <property type="entry name" value="Winged helix' DNA-binding domain"/>
    <property type="match status" value="1"/>
</dbReference>
<comment type="caution">
    <text evidence="5">The sequence shown here is derived from an EMBL/GenBank/DDBJ whole genome shotgun (WGS) entry which is preliminary data.</text>
</comment>
<dbReference type="GO" id="GO:0003677">
    <property type="term" value="F:DNA binding"/>
    <property type="evidence" value="ECO:0007669"/>
    <property type="project" value="UniProtKB-KW"/>
</dbReference>
<gene>
    <name evidence="5" type="ORF">ATL51_3974</name>
</gene>
<dbReference type="CDD" id="cd07377">
    <property type="entry name" value="WHTH_GntR"/>
    <property type="match status" value="1"/>
</dbReference>
<organism evidence="5 6">
    <name type="scientific">Pseudonocardia alni</name>
    <name type="common">Amycolata alni</name>
    <dbReference type="NCBI Taxonomy" id="33907"/>
    <lineage>
        <taxon>Bacteria</taxon>
        <taxon>Bacillati</taxon>
        <taxon>Actinomycetota</taxon>
        <taxon>Actinomycetes</taxon>
        <taxon>Pseudonocardiales</taxon>
        <taxon>Pseudonocardiaceae</taxon>
        <taxon>Pseudonocardia</taxon>
    </lineage>
</organism>
<evidence type="ECO:0000259" key="4">
    <source>
        <dbReference type="PROSITE" id="PS50949"/>
    </source>
</evidence>
<evidence type="ECO:0000256" key="1">
    <source>
        <dbReference type="ARBA" id="ARBA00023015"/>
    </source>
</evidence>
<feature type="domain" description="HTH gntR-type" evidence="4">
    <location>
        <begin position="20"/>
        <end position="87"/>
    </location>
</feature>
<dbReference type="Pfam" id="PF00392">
    <property type="entry name" value="GntR"/>
    <property type="match status" value="1"/>
</dbReference>
<evidence type="ECO:0000313" key="6">
    <source>
        <dbReference type="Proteomes" id="UP000232453"/>
    </source>
</evidence>
<name>A0AA44URH8_PSEA5</name>
<dbReference type="PROSITE" id="PS50949">
    <property type="entry name" value="HTH_GNTR"/>
    <property type="match status" value="1"/>
</dbReference>
<dbReference type="AlphaFoldDB" id="A0AA44URH8"/>
<evidence type="ECO:0000256" key="3">
    <source>
        <dbReference type="ARBA" id="ARBA00023163"/>
    </source>
</evidence>
<dbReference type="Gene3D" id="1.20.120.530">
    <property type="entry name" value="GntR ligand-binding domain-like"/>
    <property type="match status" value="1"/>
</dbReference>
<dbReference type="InterPro" id="IPR036388">
    <property type="entry name" value="WH-like_DNA-bd_sf"/>
</dbReference>
<dbReference type="SMART" id="SM00345">
    <property type="entry name" value="HTH_GNTR"/>
    <property type="match status" value="1"/>
</dbReference>
<keyword evidence="2" id="KW-0238">DNA-binding</keyword>
<dbReference type="InterPro" id="IPR000524">
    <property type="entry name" value="Tscrpt_reg_HTH_GntR"/>
</dbReference>
<dbReference type="SUPFAM" id="SSF48008">
    <property type="entry name" value="GntR ligand-binding domain-like"/>
    <property type="match status" value="1"/>
</dbReference>
<dbReference type="EMBL" id="PHUJ01000003">
    <property type="protein sequence ID" value="PKB32252.1"/>
    <property type="molecule type" value="Genomic_DNA"/>
</dbReference>
<dbReference type="GO" id="GO:0003700">
    <property type="term" value="F:DNA-binding transcription factor activity"/>
    <property type="evidence" value="ECO:0007669"/>
    <property type="project" value="InterPro"/>
</dbReference>
<dbReference type="Pfam" id="PF07729">
    <property type="entry name" value="FCD"/>
    <property type="match status" value="1"/>
</dbReference>
<dbReference type="Gene3D" id="1.10.10.10">
    <property type="entry name" value="Winged helix-like DNA-binding domain superfamily/Winged helix DNA-binding domain"/>
    <property type="match status" value="1"/>
</dbReference>
<keyword evidence="1" id="KW-0805">Transcription regulation</keyword>
<evidence type="ECO:0000313" key="5">
    <source>
        <dbReference type="EMBL" id="PKB32252.1"/>
    </source>
</evidence>
<sequence>MIVVVSTADFVRELSPGRAPQLPDRIALVLRDRILSGELRPGTFLRMDRIAADLGVSHTPVREALQSLRAEDMVHAVPRRGFVVAELTRDDVADLFEVQADLTGTLAARAAQRLSPADLAPLRELADRIAALCERTPETHDPAELDPLVSAEHRLHAEVNRLAGSRKLAWLVGRSSHYLPAHFYTGSPEWRAGAVDAHLVLLDALGAADPDAARAAMRRHVLDGRDLLLTHLDRTGMWSDDRGDP</sequence>
<evidence type="ECO:0000256" key="2">
    <source>
        <dbReference type="ARBA" id="ARBA00023125"/>
    </source>
</evidence>
<dbReference type="InterPro" id="IPR008920">
    <property type="entry name" value="TF_FadR/GntR_C"/>
</dbReference>
<accession>A0AA44URH8</accession>
<reference evidence="5 6" key="1">
    <citation type="submission" date="2017-11" db="EMBL/GenBank/DDBJ databases">
        <title>Sequencing the genomes of 1000 actinobacteria strains.</title>
        <authorList>
            <person name="Klenk H.-P."/>
        </authorList>
    </citation>
    <scope>NUCLEOTIDE SEQUENCE [LARGE SCALE GENOMIC DNA]</scope>
    <source>
        <strain evidence="5 6">DSM 44104</strain>
    </source>
</reference>
<dbReference type="PANTHER" id="PTHR43537">
    <property type="entry name" value="TRANSCRIPTIONAL REGULATOR, GNTR FAMILY"/>
    <property type="match status" value="1"/>
</dbReference>
<dbReference type="InterPro" id="IPR011711">
    <property type="entry name" value="GntR_C"/>
</dbReference>
<dbReference type="Proteomes" id="UP000232453">
    <property type="component" value="Unassembled WGS sequence"/>
</dbReference>
<keyword evidence="3" id="KW-0804">Transcription</keyword>
<dbReference type="InterPro" id="IPR036390">
    <property type="entry name" value="WH_DNA-bd_sf"/>
</dbReference>
<dbReference type="SMART" id="SM00895">
    <property type="entry name" value="FCD"/>
    <property type="match status" value="1"/>
</dbReference>
<proteinExistence type="predicted"/>
<dbReference type="PANTHER" id="PTHR43537:SF45">
    <property type="entry name" value="GNTR FAMILY REGULATORY PROTEIN"/>
    <property type="match status" value="1"/>
</dbReference>